<feature type="region of interest" description="Disordered" evidence="1">
    <location>
        <begin position="108"/>
        <end position="141"/>
    </location>
</feature>
<dbReference type="KEGG" id="nec:KGD82_01805"/>
<name>A0A975L9W0_9ACTN</name>
<evidence type="ECO:0000313" key="3">
    <source>
        <dbReference type="Proteomes" id="UP000682416"/>
    </source>
</evidence>
<protein>
    <submittedName>
        <fullName evidence="2">Uncharacterized protein</fullName>
    </submittedName>
</protein>
<feature type="compositionally biased region" description="Low complexity" evidence="1">
    <location>
        <begin position="116"/>
        <end position="141"/>
    </location>
</feature>
<reference evidence="2" key="1">
    <citation type="submission" date="2021-05" db="EMBL/GenBank/DDBJ databases">
        <authorList>
            <person name="Kaiqin L."/>
            <person name="Jian G."/>
        </authorList>
    </citation>
    <scope>NUCLEOTIDE SEQUENCE</scope>
    <source>
        <strain evidence="2">HDS5</strain>
    </source>
</reference>
<feature type="region of interest" description="Disordered" evidence="1">
    <location>
        <begin position="64"/>
        <end position="85"/>
    </location>
</feature>
<keyword evidence="3" id="KW-1185">Reference proteome</keyword>
<sequence>MVGGDFGLGVLVGGGCDQRQLGQVLGLPGARSGRSASLRGSVGMVASLVGAVLTVERGGRSGVLAGPRSLPEPPPALSLADGEGVGVPDGDGVGVGLAEFVGEGVGDGLGVREGSSDGSSLGSSVGLSVGSSEGSSVGEGSGSVTVTVHGFDSTSFTWLSSTPWQPASGAGA</sequence>
<dbReference type="Proteomes" id="UP000682416">
    <property type="component" value="Chromosome"/>
</dbReference>
<evidence type="ECO:0000313" key="2">
    <source>
        <dbReference type="EMBL" id="QVJ01795.1"/>
    </source>
</evidence>
<gene>
    <name evidence="2" type="ORF">KGD82_01805</name>
</gene>
<evidence type="ECO:0000256" key="1">
    <source>
        <dbReference type="SAM" id="MobiDB-lite"/>
    </source>
</evidence>
<accession>A0A975L9W0</accession>
<dbReference type="AlphaFoldDB" id="A0A975L9W0"/>
<organism evidence="2 3">
    <name type="scientific">Nocardiopsis eucommiae</name>
    <dbReference type="NCBI Taxonomy" id="2831970"/>
    <lineage>
        <taxon>Bacteria</taxon>
        <taxon>Bacillati</taxon>
        <taxon>Actinomycetota</taxon>
        <taxon>Actinomycetes</taxon>
        <taxon>Streptosporangiales</taxon>
        <taxon>Nocardiopsidaceae</taxon>
        <taxon>Nocardiopsis</taxon>
    </lineage>
</organism>
<dbReference type="EMBL" id="CP074402">
    <property type="protein sequence ID" value="QVJ01795.1"/>
    <property type="molecule type" value="Genomic_DNA"/>
</dbReference>
<proteinExistence type="predicted"/>